<dbReference type="RefSeq" id="WP_104752462.1">
    <property type="nucleotide sequence ID" value="NZ_FZMF01000028.1"/>
</dbReference>
<dbReference type="InterPro" id="IPR004370">
    <property type="entry name" value="4-OT-like_dom"/>
</dbReference>
<evidence type="ECO:0000256" key="2">
    <source>
        <dbReference type="ARBA" id="ARBA00023235"/>
    </source>
</evidence>
<dbReference type="Pfam" id="PF01361">
    <property type="entry name" value="Tautomerase"/>
    <property type="match status" value="1"/>
</dbReference>
<keyword evidence="6" id="KW-1185">Reference proteome</keyword>
<evidence type="ECO:0000313" key="5">
    <source>
        <dbReference type="EMBL" id="MFC3847753.1"/>
    </source>
</evidence>
<reference evidence="6" key="1">
    <citation type="journal article" date="2019" name="Int. J. Syst. Evol. Microbiol.">
        <title>The Global Catalogue of Microorganisms (GCM) 10K type strain sequencing project: providing services to taxonomists for standard genome sequencing and annotation.</title>
        <authorList>
            <consortium name="The Broad Institute Genomics Platform"/>
            <consortium name="The Broad Institute Genome Sequencing Center for Infectious Disease"/>
            <person name="Wu L."/>
            <person name="Ma J."/>
        </authorList>
    </citation>
    <scope>NUCLEOTIDE SEQUENCE [LARGE SCALE GENOMIC DNA]</scope>
    <source>
        <strain evidence="6">CCUG 53816</strain>
    </source>
</reference>
<dbReference type="InterPro" id="IPR018191">
    <property type="entry name" value="4-OT"/>
</dbReference>
<dbReference type="EC" id="5.3.2.-" evidence="3"/>
<evidence type="ECO:0000256" key="3">
    <source>
        <dbReference type="RuleBase" id="RU362032"/>
    </source>
</evidence>
<accession>A0ABV7ZIY7</accession>
<proteinExistence type="inferred from homology"/>
<feature type="domain" description="4-oxalocrotonate tautomerase-like" evidence="4">
    <location>
        <begin position="2"/>
        <end position="62"/>
    </location>
</feature>
<keyword evidence="2 3" id="KW-0413">Isomerase</keyword>
<evidence type="ECO:0000313" key="6">
    <source>
        <dbReference type="Proteomes" id="UP001595783"/>
    </source>
</evidence>
<dbReference type="SUPFAM" id="SSF55331">
    <property type="entry name" value="Tautomerase/MIF"/>
    <property type="match status" value="1"/>
</dbReference>
<protein>
    <recommendedName>
        <fullName evidence="3">Tautomerase</fullName>
        <ecNumber evidence="3">5.3.2.-</ecNumber>
    </recommendedName>
</protein>
<organism evidence="5 6">
    <name type="scientific">Helicobacter baculiformis</name>
    <dbReference type="NCBI Taxonomy" id="427351"/>
    <lineage>
        <taxon>Bacteria</taxon>
        <taxon>Pseudomonadati</taxon>
        <taxon>Campylobacterota</taxon>
        <taxon>Epsilonproteobacteria</taxon>
        <taxon>Campylobacterales</taxon>
        <taxon>Helicobacteraceae</taxon>
        <taxon>Helicobacter</taxon>
    </lineage>
</organism>
<evidence type="ECO:0000256" key="1">
    <source>
        <dbReference type="ARBA" id="ARBA00006723"/>
    </source>
</evidence>
<comment type="caution">
    <text evidence="5">The sequence shown here is derived from an EMBL/GenBank/DDBJ whole genome shotgun (WGS) entry which is preliminary data.</text>
</comment>
<dbReference type="PANTHER" id="PTHR35530">
    <property type="entry name" value="TAUTOMERASE-RELATED"/>
    <property type="match status" value="1"/>
</dbReference>
<dbReference type="Gene3D" id="3.30.429.10">
    <property type="entry name" value="Macrophage Migration Inhibitory Factor"/>
    <property type="match status" value="1"/>
</dbReference>
<comment type="similarity">
    <text evidence="1 3">Belongs to the 4-oxalocrotonate tautomerase family.</text>
</comment>
<dbReference type="PANTHER" id="PTHR35530:SF1">
    <property type="entry name" value="2-HYDROXYMUCONATE TAUTOMERASE"/>
    <property type="match status" value="1"/>
</dbReference>
<gene>
    <name evidence="5" type="ORF">ACFOPX_04295</name>
</gene>
<dbReference type="Proteomes" id="UP001595783">
    <property type="component" value="Unassembled WGS sequence"/>
</dbReference>
<dbReference type="NCBIfam" id="TIGR00013">
    <property type="entry name" value="taut"/>
    <property type="match status" value="1"/>
</dbReference>
<evidence type="ECO:0000259" key="4">
    <source>
        <dbReference type="Pfam" id="PF01361"/>
    </source>
</evidence>
<name>A0ABV7ZIY7_9HELI</name>
<dbReference type="EMBL" id="JBHRZO010000018">
    <property type="protein sequence ID" value="MFC3847753.1"/>
    <property type="molecule type" value="Genomic_DNA"/>
</dbReference>
<dbReference type="InterPro" id="IPR014347">
    <property type="entry name" value="Tautomerase/MIF_sf"/>
</dbReference>
<sequence>MPYINIRISKEHGGATAEQKRALISGVTDLVVDTLGKKREATIVIIDEIHTDNCGLGGESITRLRHTPPEQKQD</sequence>